<dbReference type="EMBL" id="NJGU01000001">
    <property type="protein sequence ID" value="OWY31054.1"/>
    <property type="molecule type" value="Genomic_DNA"/>
</dbReference>
<keyword evidence="1" id="KW-0732">Signal</keyword>
<dbReference type="Pfam" id="PF11720">
    <property type="entry name" value="Inhibitor_I78"/>
    <property type="match status" value="1"/>
</dbReference>
<dbReference type="PANTHER" id="PTHR39600:SF1">
    <property type="entry name" value="PEPTIDASE INHIBITOR I78 FAMILY PROTEIN"/>
    <property type="match status" value="1"/>
</dbReference>
<evidence type="ECO:0000256" key="1">
    <source>
        <dbReference type="SAM" id="SignalP"/>
    </source>
</evidence>
<dbReference type="PANTHER" id="PTHR39600">
    <property type="entry name" value="PEPTIDASE INHIBITOR I78 FAMILY PROTEIN"/>
    <property type="match status" value="1"/>
</dbReference>
<feature type="signal peptide" evidence="1">
    <location>
        <begin position="1"/>
        <end position="20"/>
    </location>
</feature>
<dbReference type="RefSeq" id="WP_088749978.1">
    <property type="nucleotide sequence ID" value="NZ_NJGU01000001.1"/>
</dbReference>
<protein>
    <submittedName>
        <fullName evidence="2">Peptidase inhibitor</fullName>
    </submittedName>
</protein>
<dbReference type="AlphaFoldDB" id="A0A246WVI8"/>
<dbReference type="InterPro" id="IPR021719">
    <property type="entry name" value="Prot_inh_I78"/>
</dbReference>
<evidence type="ECO:0000313" key="2">
    <source>
        <dbReference type="EMBL" id="OWY31054.1"/>
    </source>
</evidence>
<organism evidence="2 3">
    <name type="scientific">Herbaspirillum robiniae</name>
    <dbReference type="NCBI Taxonomy" id="2014887"/>
    <lineage>
        <taxon>Bacteria</taxon>
        <taxon>Pseudomonadati</taxon>
        <taxon>Pseudomonadota</taxon>
        <taxon>Betaproteobacteria</taxon>
        <taxon>Burkholderiales</taxon>
        <taxon>Oxalobacteraceae</taxon>
        <taxon>Herbaspirillum</taxon>
    </lineage>
</organism>
<comment type="caution">
    <text evidence="2">The sequence shown here is derived from an EMBL/GenBank/DDBJ whole genome shotgun (WGS) entry which is preliminary data.</text>
</comment>
<evidence type="ECO:0000313" key="3">
    <source>
        <dbReference type="Proteomes" id="UP000197596"/>
    </source>
</evidence>
<accession>A0A246WVI8</accession>
<dbReference type="PROSITE" id="PS51257">
    <property type="entry name" value="PROKAR_LIPOPROTEIN"/>
    <property type="match status" value="1"/>
</dbReference>
<name>A0A246WVI8_9BURK</name>
<feature type="chain" id="PRO_5012760983" evidence="1">
    <location>
        <begin position="21"/>
        <end position="106"/>
    </location>
</feature>
<gene>
    <name evidence="2" type="ORF">CEJ42_03055</name>
</gene>
<dbReference type="Gene3D" id="3.30.10.10">
    <property type="entry name" value="Trypsin Inhibitor V, subunit A"/>
    <property type="match status" value="1"/>
</dbReference>
<reference evidence="2 3" key="1">
    <citation type="submission" date="2017-06" db="EMBL/GenBank/DDBJ databases">
        <title>Herbaspirillum phytohormonus sp. nov., isolated from the root nodule of Robinia pseudoacacia in lead-zinc mine.</title>
        <authorList>
            <person name="Fan M."/>
            <person name="Lin Y."/>
        </authorList>
    </citation>
    <scope>NUCLEOTIDE SEQUENCE [LARGE SCALE GENOMIC DNA]</scope>
    <source>
        <strain evidence="2 3">HZ10</strain>
    </source>
</reference>
<proteinExistence type="predicted"/>
<dbReference type="Proteomes" id="UP000197596">
    <property type="component" value="Unassembled WGS sequence"/>
</dbReference>
<sequence>MPRTTSPLLLSLAALAVVLAACSAARDTRSADADANAAAAGCDASKVDYLIGENVSGYIERKAMKESGAEDVRVLKPDSVVTMDFNAKRLNIHTDPGKVIIKLACG</sequence>